<dbReference type="EMBL" id="DVIT01000004">
    <property type="protein sequence ID" value="HIS46095.1"/>
    <property type="molecule type" value="Genomic_DNA"/>
</dbReference>
<dbReference type="Gene3D" id="2.160.20.10">
    <property type="entry name" value="Single-stranded right-handed beta-helix, Pectin lyase-like"/>
    <property type="match status" value="1"/>
</dbReference>
<evidence type="ECO:0000313" key="2">
    <source>
        <dbReference type="Proteomes" id="UP000823927"/>
    </source>
</evidence>
<dbReference type="AlphaFoldDB" id="A0A9D1JQ94"/>
<protein>
    <submittedName>
        <fullName evidence="1">Uncharacterized protein</fullName>
    </submittedName>
</protein>
<dbReference type="InterPro" id="IPR012334">
    <property type="entry name" value="Pectin_lyas_fold"/>
</dbReference>
<name>A0A9D1JQ94_9FIRM</name>
<sequence>MNWKNMFHNEVFGENVFIIGPEDDPRLVQEVLYELCKEQKADHFSKNRFSIFFMPGTYDYVNINVGFFTQVGGLGLLPTDTKLKKITCVPKYRPDGSINDGLANFWRCVENVEIMEDTLWAVSQASPMRRVSIQKNLYLHQNGGYTSGGFLCDSRVNGITDHGSQQQWFTRNCCLDHISTYGWNQVFMGTEFKHPPKGQWPEVPVTCLDTVPYIQDKPFLIWDKDEGFCIFVPKMRVRSRGISWDKTPEGKKIPLKDCYVAQPEKDTPASMNNALAKGLHLILTPGIYALDQPLHVTCPDTVILGLGLATLTPAQGNPCIVTDNAAGIILAGLLADAGHRVSDDLMVIGDSSKPLAKPAVLSDIFFRIGGFPSSAPSKTVNALKINASHVIGDNLWIWRADHYDQVGWDKNTADTGMIVNGGHVYMYALMVEHFLKYQTLWNGEDGHIYMYQSELPYDVPDQSQWMSEHGTQNGYASLKVADHVQNFESWGVGVYSYHRDAPVMCGLGVKVPDRENVVLHHTFTRFLNGHTGIQHVINTSGECVNTDHRQANIIKYKNGVVYN</sequence>
<reference evidence="1" key="1">
    <citation type="submission" date="2020-10" db="EMBL/GenBank/DDBJ databases">
        <authorList>
            <person name="Gilroy R."/>
        </authorList>
    </citation>
    <scope>NUCLEOTIDE SEQUENCE</scope>
    <source>
        <strain evidence="1">CHK178-757</strain>
    </source>
</reference>
<reference evidence="1" key="2">
    <citation type="journal article" date="2021" name="PeerJ">
        <title>Extensive microbial diversity within the chicken gut microbiome revealed by metagenomics and culture.</title>
        <authorList>
            <person name="Gilroy R."/>
            <person name="Ravi A."/>
            <person name="Getino M."/>
            <person name="Pursley I."/>
            <person name="Horton D.L."/>
            <person name="Alikhan N.F."/>
            <person name="Baker D."/>
            <person name="Gharbi K."/>
            <person name="Hall N."/>
            <person name="Watson M."/>
            <person name="Adriaenssens E.M."/>
            <person name="Foster-Nyarko E."/>
            <person name="Jarju S."/>
            <person name="Secka A."/>
            <person name="Antonio M."/>
            <person name="Oren A."/>
            <person name="Chaudhuri R.R."/>
            <person name="La Ragione R."/>
            <person name="Hildebrand F."/>
            <person name="Pallen M.J."/>
        </authorList>
    </citation>
    <scope>NUCLEOTIDE SEQUENCE</scope>
    <source>
        <strain evidence="1">CHK178-757</strain>
    </source>
</reference>
<evidence type="ECO:0000313" key="1">
    <source>
        <dbReference type="EMBL" id="HIS46095.1"/>
    </source>
</evidence>
<accession>A0A9D1JQ94</accession>
<dbReference type="CDD" id="cd23669">
    <property type="entry name" value="GH55_SacteLam55A-like"/>
    <property type="match status" value="1"/>
</dbReference>
<dbReference type="Proteomes" id="UP000823927">
    <property type="component" value="Unassembled WGS sequence"/>
</dbReference>
<proteinExistence type="predicted"/>
<gene>
    <name evidence="1" type="ORF">IAB46_00800</name>
</gene>
<dbReference type="InterPro" id="IPR059186">
    <property type="entry name" value="SACTE_4363"/>
</dbReference>
<organism evidence="1 2">
    <name type="scientific">Candidatus Scybalocola faecigallinarum</name>
    <dbReference type="NCBI Taxonomy" id="2840941"/>
    <lineage>
        <taxon>Bacteria</taxon>
        <taxon>Bacillati</taxon>
        <taxon>Bacillota</taxon>
        <taxon>Clostridia</taxon>
        <taxon>Lachnospirales</taxon>
        <taxon>Lachnospiraceae</taxon>
        <taxon>Lachnospiraceae incertae sedis</taxon>
        <taxon>Candidatus Scybalocola (ex Gilroy et al. 2021)</taxon>
    </lineage>
</organism>
<comment type="caution">
    <text evidence="1">The sequence shown here is derived from an EMBL/GenBank/DDBJ whole genome shotgun (WGS) entry which is preliminary data.</text>
</comment>